<name>E0NJY7_9FIRM</name>
<evidence type="ECO:0000313" key="3">
    <source>
        <dbReference type="Proteomes" id="UP000003280"/>
    </source>
</evidence>
<dbReference type="STRING" id="862517.HMPREF9225_0476"/>
<dbReference type="AlphaFoldDB" id="E0NJY7"/>
<dbReference type="eggNOG" id="ENOG5032URB">
    <property type="taxonomic scope" value="Bacteria"/>
</dbReference>
<sequence>MCTTKEEERKMKKIELLENIKEKEDFEENKISYRFYWAYRESRRIGRDILNFDDVGFEENHQEIIENLERFEIQEFTISDQSTGLMKGLKSFKRKGYFPIDLIEIDTGRTNWNFKENKEEKEYTPALLFKRN</sequence>
<reference evidence="2 3" key="1">
    <citation type="submission" date="2010-07" db="EMBL/GenBank/DDBJ databases">
        <authorList>
            <person name="Muzny D."/>
            <person name="Qin X."/>
            <person name="Deng J."/>
            <person name="Jiang H."/>
            <person name="Liu Y."/>
            <person name="Qu J."/>
            <person name="Song X.-Z."/>
            <person name="Zhang L."/>
            <person name="Thornton R."/>
            <person name="Coyle M."/>
            <person name="Francisco L."/>
            <person name="Jackson L."/>
            <person name="Javaid M."/>
            <person name="Korchina V."/>
            <person name="Kovar C."/>
            <person name="Mata R."/>
            <person name="Mathew T."/>
            <person name="Ngo R."/>
            <person name="Nguyen L."/>
            <person name="Nguyen N."/>
            <person name="Okwuonu G."/>
            <person name="Ongeri F."/>
            <person name="Pham C."/>
            <person name="Simmons D."/>
            <person name="Wilczek-Boney K."/>
            <person name="Hale W."/>
            <person name="Jakkamsetti A."/>
            <person name="Pham P."/>
            <person name="Ruth R."/>
            <person name="San Lucas F."/>
            <person name="Warren J."/>
            <person name="Zhang J."/>
            <person name="Zhao Z."/>
            <person name="Zhou C."/>
            <person name="Zhu D."/>
            <person name="Lee S."/>
            <person name="Bess C."/>
            <person name="Blankenburg K."/>
            <person name="Forbes L."/>
            <person name="Fu Q."/>
            <person name="Gubbala S."/>
            <person name="Hirani K."/>
            <person name="Jayaseelan J.C."/>
            <person name="Lara F."/>
            <person name="Munidasa M."/>
            <person name="Palculict T."/>
            <person name="Patil S."/>
            <person name="Pu L.-L."/>
            <person name="Saada N."/>
            <person name="Tang L."/>
            <person name="Weissenberger G."/>
            <person name="Zhu Y."/>
            <person name="Hemphill L."/>
            <person name="Shang Y."/>
            <person name="Youmans B."/>
            <person name="Ayvaz T."/>
            <person name="Ross M."/>
            <person name="Santibanez J."/>
            <person name="Aqrawi P."/>
            <person name="Gross S."/>
            <person name="Joshi V."/>
            <person name="Fowler G."/>
            <person name="Nazareth L."/>
            <person name="Reid J."/>
            <person name="Worley K."/>
            <person name="Petrosino J."/>
            <person name="Highlander S."/>
            <person name="Gibbs R."/>
        </authorList>
    </citation>
    <scope>NUCLEOTIDE SEQUENCE [LARGE SCALE GENOMIC DNA]</scope>
    <source>
        <strain evidence="2 3">ATCC BAA-1640</strain>
    </source>
</reference>
<comment type="caution">
    <text evidence="2">The sequence shown here is derived from an EMBL/GenBank/DDBJ whole genome shotgun (WGS) entry which is preliminary data.</text>
</comment>
<dbReference type="InterPro" id="IPR056115">
    <property type="entry name" value="DUF7698"/>
</dbReference>
<evidence type="ECO:0000313" key="2">
    <source>
        <dbReference type="EMBL" id="EFM25932.1"/>
    </source>
</evidence>
<dbReference type="HOGENOM" id="CLU_1924449_0_0_9"/>
<protein>
    <recommendedName>
        <fullName evidence="1">DUF7698 domain-containing protein</fullName>
    </recommendedName>
</protein>
<evidence type="ECO:0000259" key="1">
    <source>
        <dbReference type="Pfam" id="PF24753"/>
    </source>
</evidence>
<dbReference type="Proteomes" id="UP000003280">
    <property type="component" value="Unassembled WGS sequence"/>
</dbReference>
<accession>E0NJY7</accession>
<dbReference type="EMBL" id="AEEH01000019">
    <property type="protein sequence ID" value="EFM25932.1"/>
    <property type="molecule type" value="Genomic_DNA"/>
</dbReference>
<feature type="domain" description="DUF7698" evidence="1">
    <location>
        <begin position="11"/>
        <end position="126"/>
    </location>
</feature>
<gene>
    <name evidence="2" type="ORF">HMPREF9225_0476</name>
</gene>
<organism evidence="2 3">
    <name type="scientific">Peptoniphilus duerdenii ATCC BAA-1640</name>
    <dbReference type="NCBI Taxonomy" id="862517"/>
    <lineage>
        <taxon>Bacteria</taxon>
        <taxon>Bacillati</taxon>
        <taxon>Bacillota</taxon>
        <taxon>Tissierellia</taxon>
        <taxon>Tissierellales</taxon>
        <taxon>Peptoniphilaceae</taxon>
        <taxon>Peptoniphilus</taxon>
    </lineage>
</organism>
<dbReference type="Pfam" id="PF24753">
    <property type="entry name" value="DUF7698"/>
    <property type="match status" value="1"/>
</dbReference>
<proteinExistence type="predicted"/>
<keyword evidence="3" id="KW-1185">Reference proteome</keyword>